<evidence type="ECO:0000256" key="1">
    <source>
        <dbReference type="SAM" id="MobiDB-lite"/>
    </source>
</evidence>
<dbReference type="EMBL" id="ANMG01000045">
    <property type="protein sequence ID" value="EMD25493.1"/>
    <property type="molecule type" value="Genomic_DNA"/>
</dbReference>
<evidence type="ECO:0000313" key="2">
    <source>
        <dbReference type="EMBL" id="EMD25493.1"/>
    </source>
</evidence>
<reference evidence="2 3" key="1">
    <citation type="submission" date="2012-10" db="EMBL/GenBank/DDBJ databases">
        <title>Genome assembly of Amycolatopsis azurea DSM 43854.</title>
        <authorList>
            <person name="Khatri I."/>
            <person name="Kaur I."/>
            <person name="Subramanian S."/>
            <person name="Mayilraj S."/>
        </authorList>
    </citation>
    <scope>NUCLEOTIDE SEQUENCE [LARGE SCALE GENOMIC DNA]</scope>
    <source>
        <strain evidence="2 3">DSM 43854</strain>
    </source>
</reference>
<organism evidence="2 3">
    <name type="scientific">Amycolatopsis azurea DSM 43854</name>
    <dbReference type="NCBI Taxonomy" id="1238180"/>
    <lineage>
        <taxon>Bacteria</taxon>
        <taxon>Bacillati</taxon>
        <taxon>Actinomycetota</taxon>
        <taxon>Actinomycetes</taxon>
        <taxon>Pseudonocardiales</taxon>
        <taxon>Pseudonocardiaceae</taxon>
        <taxon>Amycolatopsis</taxon>
    </lineage>
</organism>
<gene>
    <name evidence="2" type="ORF">C791_4740</name>
</gene>
<dbReference type="AlphaFoldDB" id="M2PLV1"/>
<accession>M2PLV1</accession>
<feature type="region of interest" description="Disordered" evidence="1">
    <location>
        <begin position="1"/>
        <end position="26"/>
    </location>
</feature>
<comment type="caution">
    <text evidence="2">The sequence shown here is derived from an EMBL/GenBank/DDBJ whole genome shotgun (WGS) entry which is preliminary data.</text>
</comment>
<dbReference type="PATRIC" id="fig|1238180.3.peg.4783"/>
<feature type="compositionally biased region" description="Basic and acidic residues" evidence="1">
    <location>
        <begin position="14"/>
        <end position="24"/>
    </location>
</feature>
<proteinExistence type="predicted"/>
<sequence length="43" mass="5003">MPRKPGNQFLDKSFATEESPRVTRPECGQADIRGRFPIRWGNR</sequence>
<evidence type="ECO:0000313" key="3">
    <source>
        <dbReference type="Proteomes" id="UP000014137"/>
    </source>
</evidence>
<dbReference type="Proteomes" id="UP000014137">
    <property type="component" value="Unassembled WGS sequence"/>
</dbReference>
<name>M2PLV1_9PSEU</name>
<protein>
    <submittedName>
        <fullName evidence="2">Uncharacterized protein</fullName>
    </submittedName>
</protein>